<evidence type="ECO:0000256" key="1">
    <source>
        <dbReference type="SAM" id="MobiDB-lite"/>
    </source>
</evidence>
<dbReference type="Proteomes" id="UP000002071">
    <property type="component" value="Chromosome"/>
</dbReference>
<evidence type="ECO:0000256" key="2">
    <source>
        <dbReference type="SAM" id="Phobius"/>
    </source>
</evidence>
<dbReference type="OrthoDB" id="382554at2157"/>
<dbReference type="AlphaFoldDB" id="C7NQS1"/>
<proteinExistence type="predicted"/>
<dbReference type="RefSeq" id="WP_015789398.1">
    <property type="nucleotide sequence ID" value="NC_013158.1"/>
</dbReference>
<accession>C7NQS1</accession>
<reference evidence="3 4" key="1">
    <citation type="journal article" date="2009" name="Stand. Genomic Sci.">
        <title>Complete genome sequence of Halorhabdus utahensis type strain (AX-2).</title>
        <authorList>
            <person name="Anderson I."/>
            <person name="Tindall B.J."/>
            <person name="Pomrenke H."/>
            <person name="Goker M."/>
            <person name="Lapidus A."/>
            <person name="Nolan M."/>
            <person name="Copeland A."/>
            <person name="Glavina Del Rio T."/>
            <person name="Chen F."/>
            <person name="Tice H."/>
            <person name="Cheng J.F."/>
            <person name="Lucas S."/>
            <person name="Chertkov O."/>
            <person name="Bruce D."/>
            <person name="Brettin T."/>
            <person name="Detter J.C."/>
            <person name="Han C."/>
            <person name="Goodwin L."/>
            <person name="Land M."/>
            <person name="Hauser L."/>
            <person name="Chang Y.J."/>
            <person name="Jeffries C.D."/>
            <person name="Pitluck S."/>
            <person name="Pati A."/>
            <person name="Mavromatis K."/>
            <person name="Ivanova N."/>
            <person name="Ovchinnikova G."/>
            <person name="Chen A."/>
            <person name="Palaniappan K."/>
            <person name="Chain P."/>
            <person name="Rohde M."/>
            <person name="Bristow J."/>
            <person name="Eisen J.A."/>
            <person name="Markowitz V."/>
            <person name="Hugenholtz P."/>
            <person name="Kyrpides N.C."/>
            <person name="Klenk H.P."/>
        </authorList>
    </citation>
    <scope>NUCLEOTIDE SEQUENCE [LARGE SCALE GENOMIC DNA]</scope>
    <source>
        <strain evidence="4">DSM 12940 / JCM 11049 / AX-2</strain>
    </source>
</reference>
<protein>
    <submittedName>
        <fullName evidence="3">Uncharacterized protein</fullName>
    </submittedName>
</protein>
<name>C7NQS1_HALUD</name>
<feature type="transmembrane region" description="Helical" evidence="2">
    <location>
        <begin position="7"/>
        <end position="30"/>
    </location>
</feature>
<feature type="compositionally biased region" description="Acidic residues" evidence="1">
    <location>
        <begin position="68"/>
        <end position="88"/>
    </location>
</feature>
<organism evidence="3 4">
    <name type="scientific">Halorhabdus utahensis (strain DSM 12940 / JCM 11049 / AX-2)</name>
    <dbReference type="NCBI Taxonomy" id="519442"/>
    <lineage>
        <taxon>Archaea</taxon>
        <taxon>Methanobacteriati</taxon>
        <taxon>Methanobacteriota</taxon>
        <taxon>Stenosarchaea group</taxon>
        <taxon>Halobacteria</taxon>
        <taxon>Halobacteriales</taxon>
        <taxon>Haloarculaceae</taxon>
        <taxon>Halorhabdus</taxon>
    </lineage>
</organism>
<dbReference type="KEGG" id="hut:Huta_1651"/>
<keyword evidence="4" id="KW-1185">Reference proteome</keyword>
<evidence type="ECO:0000313" key="4">
    <source>
        <dbReference type="Proteomes" id="UP000002071"/>
    </source>
</evidence>
<dbReference type="EMBL" id="CP001687">
    <property type="protein sequence ID" value="ACV11825.1"/>
    <property type="molecule type" value="Genomic_DNA"/>
</dbReference>
<dbReference type="Pfam" id="PF24284">
    <property type="entry name" value="DUF7472"/>
    <property type="match status" value="1"/>
</dbReference>
<gene>
    <name evidence="3" type="ordered locus">Huta_1651</name>
</gene>
<dbReference type="InterPro" id="IPR055895">
    <property type="entry name" value="DUF7472"/>
</dbReference>
<dbReference type="HOGENOM" id="CLU_2461703_0_0_2"/>
<sequence>MERQTVLEAAVSIIIVVGFIGVLAVLTTTYSTDGGIGPAGGYALVASLVGFIIVMSGAGLTLTRMDTEDVTSEDDTDGSDEGSSDPSA</sequence>
<evidence type="ECO:0000313" key="3">
    <source>
        <dbReference type="EMBL" id="ACV11825.1"/>
    </source>
</evidence>
<keyword evidence="2" id="KW-0472">Membrane</keyword>
<feature type="region of interest" description="Disordered" evidence="1">
    <location>
        <begin position="66"/>
        <end position="88"/>
    </location>
</feature>
<feature type="transmembrane region" description="Helical" evidence="2">
    <location>
        <begin position="42"/>
        <end position="62"/>
    </location>
</feature>
<dbReference type="GeneID" id="8383931"/>
<keyword evidence="2" id="KW-1133">Transmembrane helix</keyword>
<dbReference type="eggNOG" id="arCOG06340">
    <property type="taxonomic scope" value="Archaea"/>
</dbReference>
<keyword evidence="2" id="KW-0812">Transmembrane</keyword>